<dbReference type="InterPro" id="IPR023296">
    <property type="entry name" value="Glyco_hydro_beta-prop_sf"/>
</dbReference>
<dbReference type="SUPFAM" id="SSF49899">
    <property type="entry name" value="Concanavalin A-like lectins/glucanases"/>
    <property type="match status" value="1"/>
</dbReference>
<dbReference type="InterPro" id="IPR013148">
    <property type="entry name" value="Glyco_hydro_32_N"/>
</dbReference>
<dbReference type="CDD" id="cd08996">
    <property type="entry name" value="GH32_FFase"/>
    <property type="match status" value="1"/>
</dbReference>
<comment type="catalytic activity">
    <reaction evidence="8">
        <text>Hydrolysis of terminal non-reducing beta-D-fructofuranoside residues in beta-D-fructofuranosides.</text>
        <dbReference type="EC" id="3.2.1.26"/>
    </reaction>
</comment>
<evidence type="ECO:0000256" key="9">
    <source>
        <dbReference type="RuleBase" id="RU365015"/>
    </source>
</evidence>
<dbReference type="NCBIfam" id="TIGR01322">
    <property type="entry name" value="scrB_fam"/>
    <property type="match status" value="1"/>
</dbReference>
<evidence type="ECO:0000256" key="8">
    <source>
        <dbReference type="RuleBase" id="RU362110"/>
    </source>
</evidence>
<keyword evidence="6 8" id="KW-0326">Glycosidase</keyword>
<keyword evidence="9" id="KW-0119">Carbohydrate metabolism</keyword>
<keyword evidence="13" id="KW-1185">Reference proteome</keyword>
<dbReference type="PANTHER" id="PTHR43101">
    <property type="entry name" value="BETA-FRUCTOSIDASE"/>
    <property type="match status" value="1"/>
</dbReference>
<evidence type="ECO:0000256" key="6">
    <source>
        <dbReference type="ARBA" id="ARBA00023295"/>
    </source>
</evidence>
<dbReference type="InterPro" id="IPR051214">
    <property type="entry name" value="GH32_Enzymes"/>
</dbReference>
<dbReference type="UniPathway" id="UPA00238"/>
<evidence type="ECO:0000256" key="4">
    <source>
        <dbReference type="ARBA" id="ARBA00019623"/>
    </source>
</evidence>
<reference evidence="12" key="1">
    <citation type="submission" date="2018-08" db="EMBL/GenBank/DDBJ databases">
        <title>A genome reference for cultivated species of the human gut microbiota.</title>
        <authorList>
            <person name="Zou Y."/>
            <person name="Xue W."/>
            <person name="Luo G."/>
        </authorList>
    </citation>
    <scope>NUCLEOTIDE SEQUENCE [LARGE SCALE GENOMIC DNA]</scope>
    <source>
        <strain evidence="12">TF05-5AC</strain>
    </source>
</reference>
<feature type="domain" description="Glycosyl hydrolase family 32 C-terminal" evidence="11">
    <location>
        <begin position="339"/>
        <end position="480"/>
    </location>
</feature>
<evidence type="ECO:0000313" key="13">
    <source>
        <dbReference type="Proteomes" id="UP000260812"/>
    </source>
</evidence>
<sequence>MSRELDKAREYEAGKKEQIPSEQKCVFHLTPPVGWINDPNGFSRYQGEYHLFYQYYPYGTSWGPMHWGHQKTKDFIKWELVPCALAPDTEYDGQGCFSGSAVEHDGKHILMYTSVYDRLQEDGTHKIRQTQSIAIGDGVNYEKLSCNPVIKSDALPEGSSVVDFRDPRIWKEKDTFYSVIGSLDADGSGQLALFSSADAVKWQFKSILDANGGRYGKMWECPDFFPLDGSHVLIVSPQFMRAEGLEFHNGHNSIYFVGSFDEENGKFHRGKAKSLDFGMDFYAPQTVETADGRRVMVGWLQSWDNYLTPEEFEWSGMMTVPRELKLKSGKLIQNPVRELENYRRNEVACRDVRLCEADGQRRLPGISGRVLDMTLDVDVRRASSFTVHLASDGDYVTTVSYDVNQGTLTTDRTYSGQRKDMICSRTMYVDQKDGCIRLRVLLDKYALELFVNDGEQAMTSLLYTPLEADGIAFSCTGEAVFDITKYDIIV</sequence>
<name>A0A3E3I520_9FIRM</name>
<comment type="pathway">
    <text evidence="1 9">Glycan biosynthesis; sucrose metabolism.</text>
</comment>
<dbReference type="Gene3D" id="2.115.10.20">
    <property type="entry name" value="Glycosyl hydrolase domain, family 43"/>
    <property type="match status" value="1"/>
</dbReference>
<evidence type="ECO:0000256" key="2">
    <source>
        <dbReference type="ARBA" id="ARBA00009902"/>
    </source>
</evidence>
<feature type="domain" description="Glycosyl hydrolase family 32 N-terminal" evidence="10">
    <location>
        <begin position="28"/>
        <end position="335"/>
    </location>
</feature>
<accession>A0A3E3I520</accession>
<dbReference type="EC" id="3.2.1.26" evidence="3 8"/>
<dbReference type="InterPro" id="IPR013320">
    <property type="entry name" value="ConA-like_dom_sf"/>
</dbReference>
<dbReference type="GeneID" id="97987677"/>
<dbReference type="Gene3D" id="2.60.120.560">
    <property type="entry name" value="Exo-inulinase, domain 1"/>
    <property type="match status" value="1"/>
</dbReference>
<organism evidence="12 13">
    <name type="scientific">Eisenbergiella massiliensis</name>
    <dbReference type="NCBI Taxonomy" id="1720294"/>
    <lineage>
        <taxon>Bacteria</taxon>
        <taxon>Bacillati</taxon>
        <taxon>Bacillota</taxon>
        <taxon>Clostridia</taxon>
        <taxon>Lachnospirales</taxon>
        <taxon>Lachnospiraceae</taxon>
        <taxon>Eisenbergiella</taxon>
    </lineage>
</organism>
<dbReference type="Pfam" id="PF08244">
    <property type="entry name" value="Glyco_hydro_32C"/>
    <property type="match status" value="1"/>
</dbReference>
<evidence type="ECO:0000256" key="7">
    <source>
        <dbReference type="ARBA" id="ARBA00033367"/>
    </source>
</evidence>
<dbReference type="SUPFAM" id="SSF75005">
    <property type="entry name" value="Arabinanase/levansucrase/invertase"/>
    <property type="match status" value="1"/>
</dbReference>
<dbReference type="EMBL" id="QVLV01000007">
    <property type="protein sequence ID" value="RGE60392.1"/>
    <property type="molecule type" value="Genomic_DNA"/>
</dbReference>
<dbReference type="InterPro" id="IPR018053">
    <property type="entry name" value="Glyco_hydro_32_AS"/>
</dbReference>
<dbReference type="RefSeq" id="WP_035324083.1">
    <property type="nucleotide sequence ID" value="NZ_CANNOQ010000301.1"/>
</dbReference>
<dbReference type="SMART" id="SM00640">
    <property type="entry name" value="Glyco_32"/>
    <property type="match status" value="1"/>
</dbReference>
<evidence type="ECO:0000256" key="3">
    <source>
        <dbReference type="ARBA" id="ARBA00012758"/>
    </source>
</evidence>
<evidence type="ECO:0000256" key="5">
    <source>
        <dbReference type="ARBA" id="ARBA00022801"/>
    </source>
</evidence>
<protein>
    <recommendedName>
        <fullName evidence="4 8">Sucrose-6-phosphate hydrolase</fullName>
        <ecNumber evidence="3 8">3.2.1.26</ecNumber>
    </recommendedName>
    <alternativeName>
        <fullName evidence="7 9">Invertase</fullName>
    </alternativeName>
</protein>
<comment type="similarity">
    <text evidence="2 8">Belongs to the glycosyl hydrolase 32 family.</text>
</comment>
<keyword evidence="9" id="KW-0963">Cytoplasm</keyword>
<gene>
    <name evidence="12" type="ORF">DXC51_12515</name>
</gene>
<evidence type="ECO:0000259" key="10">
    <source>
        <dbReference type="Pfam" id="PF00251"/>
    </source>
</evidence>
<dbReference type="GO" id="GO:0004564">
    <property type="term" value="F:beta-fructofuranosidase activity"/>
    <property type="evidence" value="ECO:0007669"/>
    <property type="project" value="UniProtKB-EC"/>
</dbReference>
<evidence type="ECO:0000259" key="11">
    <source>
        <dbReference type="Pfam" id="PF08244"/>
    </source>
</evidence>
<dbReference type="InterPro" id="IPR001362">
    <property type="entry name" value="Glyco_hydro_32"/>
</dbReference>
<dbReference type="Pfam" id="PF00251">
    <property type="entry name" value="Glyco_hydro_32N"/>
    <property type="match status" value="1"/>
</dbReference>
<dbReference type="GO" id="GO:0005985">
    <property type="term" value="P:sucrose metabolic process"/>
    <property type="evidence" value="ECO:0007669"/>
    <property type="project" value="UniProtKB-UniPathway"/>
</dbReference>
<dbReference type="GO" id="GO:0005737">
    <property type="term" value="C:cytoplasm"/>
    <property type="evidence" value="ECO:0007669"/>
    <property type="project" value="UniProtKB-SubCell"/>
</dbReference>
<dbReference type="AlphaFoldDB" id="A0A3E3I520"/>
<comment type="subcellular location">
    <subcellularLocation>
        <location evidence="9">Cytoplasm</location>
    </subcellularLocation>
</comment>
<comment type="function">
    <text evidence="9">Enables the bacterium to metabolize sucrose as a sole carbon source.</text>
</comment>
<evidence type="ECO:0000256" key="1">
    <source>
        <dbReference type="ARBA" id="ARBA00004914"/>
    </source>
</evidence>
<evidence type="ECO:0000313" key="12">
    <source>
        <dbReference type="EMBL" id="RGE60392.1"/>
    </source>
</evidence>
<dbReference type="InterPro" id="IPR006232">
    <property type="entry name" value="Suc6P_hydrolase"/>
</dbReference>
<dbReference type="PANTHER" id="PTHR43101:SF1">
    <property type="entry name" value="BETA-FRUCTOSIDASE"/>
    <property type="match status" value="1"/>
</dbReference>
<proteinExistence type="inferred from homology"/>
<dbReference type="PROSITE" id="PS00609">
    <property type="entry name" value="GLYCOSYL_HYDROL_F32"/>
    <property type="match status" value="1"/>
</dbReference>
<dbReference type="InterPro" id="IPR013189">
    <property type="entry name" value="Glyco_hydro_32_C"/>
</dbReference>
<keyword evidence="5 8" id="KW-0378">Hydrolase</keyword>
<dbReference type="Proteomes" id="UP000260812">
    <property type="component" value="Unassembled WGS sequence"/>
</dbReference>
<comment type="caution">
    <text evidence="12">The sequence shown here is derived from an EMBL/GenBank/DDBJ whole genome shotgun (WGS) entry which is preliminary data.</text>
</comment>